<sequence length="91" mass="9867">MAENQNKRTEPLEVSPGRARQGTGSPRILILLVVSLVLALIAWWGLDIYREAALAPEEPAAEATSGGERYEPSSPVLPDETLKREPEGATE</sequence>
<keyword evidence="2" id="KW-1133">Transmembrane helix</keyword>
<protein>
    <submittedName>
        <fullName evidence="3">Uncharacterized protein</fullName>
    </submittedName>
</protein>
<feature type="region of interest" description="Disordered" evidence="1">
    <location>
        <begin position="57"/>
        <end position="91"/>
    </location>
</feature>
<gene>
    <name evidence="3" type="ORF">GH266_08950</name>
</gene>
<evidence type="ECO:0000313" key="3">
    <source>
        <dbReference type="EMBL" id="QGZ34627.1"/>
    </source>
</evidence>
<name>A0A857C6U6_9HYPH</name>
<dbReference type="KEGG" id="siw:GH266_08950"/>
<evidence type="ECO:0000313" key="4">
    <source>
        <dbReference type="Proteomes" id="UP000435648"/>
    </source>
</evidence>
<dbReference type="AlphaFoldDB" id="A0A857C6U6"/>
<evidence type="ECO:0000256" key="1">
    <source>
        <dbReference type="SAM" id="MobiDB-lite"/>
    </source>
</evidence>
<keyword evidence="2" id="KW-0812">Transmembrane</keyword>
<accession>A0A857C6U6</accession>
<dbReference type="EMBL" id="CP046908">
    <property type="protein sequence ID" value="QGZ34627.1"/>
    <property type="molecule type" value="Genomic_DNA"/>
</dbReference>
<dbReference type="RefSeq" id="WP_158193593.1">
    <property type="nucleotide sequence ID" value="NZ_CP046908.1"/>
</dbReference>
<evidence type="ECO:0000256" key="2">
    <source>
        <dbReference type="SAM" id="Phobius"/>
    </source>
</evidence>
<reference evidence="3 4" key="1">
    <citation type="submission" date="2019-12" db="EMBL/GenBank/DDBJ databases">
        <title>The genome of Stappia indica PHM037.</title>
        <authorList>
            <person name="Kacar D."/>
            <person name="Galan B."/>
            <person name="Canedo L."/>
            <person name="Rodriguez P."/>
            <person name="de la Calle F."/>
            <person name="Garcia J.L."/>
        </authorList>
    </citation>
    <scope>NUCLEOTIDE SEQUENCE [LARGE SCALE GENOMIC DNA]</scope>
    <source>
        <strain evidence="3 4">PHM037</strain>
    </source>
</reference>
<proteinExistence type="predicted"/>
<keyword evidence="2" id="KW-0472">Membrane</keyword>
<feature type="compositionally biased region" description="Basic and acidic residues" evidence="1">
    <location>
        <begin position="1"/>
        <end position="11"/>
    </location>
</feature>
<feature type="transmembrane region" description="Helical" evidence="2">
    <location>
        <begin position="28"/>
        <end position="46"/>
    </location>
</feature>
<dbReference type="Proteomes" id="UP000435648">
    <property type="component" value="Chromosome"/>
</dbReference>
<organism evidence="3 4">
    <name type="scientific">Stappia indica</name>
    <dbReference type="NCBI Taxonomy" id="538381"/>
    <lineage>
        <taxon>Bacteria</taxon>
        <taxon>Pseudomonadati</taxon>
        <taxon>Pseudomonadota</taxon>
        <taxon>Alphaproteobacteria</taxon>
        <taxon>Hyphomicrobiales</taxon>
        <taxon>Stappiaceae</taxon>
        <taxon>Stappia</taxon>
    </lineage>
</organism>
<feature type="compositionally biased region" description="Basic and acidic residues" evidence="1">
    <location>
        <begin position="80"/>
        <end position="91"/>
    </location>
</feature>
<feature type="region of interest" description="Disordered" evidence="1">
    <location>
        <begin position="1"/>
        <end position="23"/>
    </location>
</feature>